<protein>
    <submittedName>
        <fullName evidence="1">Uncharacterized protein</fullName>
    </submittedName>
</protein>
<reference evidence="1 2" key="1">
    <citation type="submission" date="2014-11" db="EMBL/GenBank/DDBJ databases">
        <title>Symbiosis island explosion on the genome of extra-slow-growing strains of soybean bradyrhizobia with massive insertion sequences.</title>
        <authorList>
            <person name="Iida T."/>
            <person name="Minamisawa K."/>
        </authorList>
    </citation>
    <scope>NUCLEOTIDE SEQUENCE [LARGE SCALE GENOMIC DNA]</scope>
    <source>
        <strain evidence="1 2">NK6</strain>
    </source>
</reference>
<evidence type="ECO:0000313" key="2">
    <source>
        <dbReference type="Proteomes" id="UP000063308"/>
    </source>
</evidence>
<organism evidence="1 2">
    <name type="scientific">Bradyrhizobium diazoefficiens</name>
    <dbReference type="NCBI Taxonomy" id="1355477"/>
    <lineage>
        <taxon>Bacteria</taxon>
        <taxon>Pseudomonadati</taxon>
        <taxon>Pseudomonadota</taxon>
        <taxon>Alphaproteobacteria</taxon>
        <taxon>Hyphomicrobiales</taxon>
        <taxon>Nitrobacteraceae</taxon>
        <taxon>Bradyrhizobium</taxon>
    </lineage>
</organism>
<dbReference type="AlphaFoldDB" id="A0A0E3VVL6"/>
<gene>
    <name evidence="1" type="ORF">NK6_6222</name>
</gene>
<dbReference type="Proteomes" id="UP000063308">
    <property type="component" value="Chromosome"/>
</dbReference>
<dbReference type="EMBL" id="AP014685">
    <property type="protein sequence ID" value="BAR59375.1"/>
    <property type="molecule type" value="Genomic_DNA"/>
</dbReference>
<proteinExistence type="predicted"/>
<dbReference type="RefSeq" id="WP_165448142.1">
    <property type="nucleotide sequence ID" value="NZ_AJQI01000261.1"/>
</dbReference>
<name>A0A0E3VVL6_9BRAD</name>
<evidence type="ECO:0000313" key="1">
    <source>
        <dbReference type="EMBL" id="BAR59375.1"/>
    </source>
</evidence>
<accession>A0A0E3VVL6</accession>
<sequence length="47" mass="5013">MLHTGSLLFAAGFLTCAMMVASAIAWSFSDNRVSDGEFAQGDARRMA</sequence>
<dbReference type="GeneID" id="46496339"/>